<comment type="caution">
    <text evidence="2">The sequence shown here is derived from an EMBL/GenBank/DDBJ whole genome shotgun (WGS) entry which is preliminary data.</text>
</comment>
<dbReference type="Gene3D" id="3.40.30.10">
    <property type="entry name" value="Glutaredoxin"/>
    <property type="match status" value="1"/>
</dbReference>
<evidence type="ECO:0000256" key="1">
    <source>
        <dbReference type="SAM" id="SignalP"/>
    </source>
</evidence>
<accession>A0ABX0RA78</accession>
<feature type="signal peptide" evidence="1">
    <location>
        <begin position="1"/>
        <end position="20"/>
    </location>
</feature>
<reference evidence="2 3" key="1">
    <citation type="journal article" date="2019" name="bioRxiv">
        <title>Bacteria contribute to plant secondary compound degradation in a generalist herbivore system.</title>
        <authorList>
            <person name="Francoeur C.B."/>
            <person name="Khadempour L."/>
            <person name="Moreira-Soto R.D."/>
            <person name="Gotting K."/>
            <person name="Book A.J."/>
            <person name="Pinto-Tomas A.A."/>
            <person name="Keefover-Ring K."/>
            <person name="Currie C.R."/>
        </authorList>
    </citation>
    <scope>NUCLEOTIDE SEQUENCE [LARGE SCALE GENOMIC DNA]</scope>
    <source>
        <strain evidence="2">Acro-835</strain>
    </source>
</reference>
<dbReference type="NCBIfam" id="TIGR01626">
    <property type="entry name" value="ytfJ_HI0045"/>
    <property type="match status" value="1"/>
</dbReference>
<gene>
    <name evidence="2" type="ORF">F3J40_07285</name>
</gene>
<sequence length="184" mass="20250">MRIFPLIATIALLFPALALAHNLKIGERVPAVGVKDEGELVLKQDKFSYHPWNSAQLAGKVRVVLPIAGRSSAKEMNAAMIEAIKSANFPRDRYQTTTIVNTDDAIPGTGMFVTSSIKSNKQQYPWSQFVIDDNGNVQKAWLLKPASSAVVVLDKQGVVRWVKDGALTDKEVQQAITLLHELLK</sequence>
<dbReference type="Pfam" id="PF09695">
    <property type="entry name" value="YtfJ_HI0045"/>
    <property type="match status" value="1"/>
</dbReference>
<keyword evidence="1" id="KW-0732">Signal</keyword>
<dbReference type="EMBL" id="VWXF01000002">
    <property type="protein sequence ID" value="NIF21403.1"/>
    <property type="molecule type" value="Genomic_DNA"/>
</dbReference>
<organism evidence="2 3">
    <name type="scientific">Candidatus Pantoea multigeneris</name>
    <dbReference type="NCBI Taxonomy" id="2608357"/>
    <lineage>
        <taxon>Bacteria</taxon>
        <taxon>Pseudomonadati</taxon>
        <taxon>Pseudomonadota</taxon>
        <taxon>Gammaproteobacteria</taxon>
        <taxon>Enterobacterales</taxon>
        <taxon>Erwiniaceae</taxon>
        <taxon>Pantoea</taxon>
    </lineage>
</organism>
<evidence type="ECO:0000313" key="2">
    <source>
        <dbReference type="EMBL" id="NIF21403.1"/>
    </source>
</evidence>
<protein>
    <submittedName>
        <fullName evidence="2">YtfJ family protein</fullName>
    </submittedName>
</protein>
<dbReference type="RefSeq" id="WP_167013321.1">
    <property type="nucleotide sequence ID" value="NZ_VWXF01000002.1"/>
</dbReference>
<keyword evidence="3" id="KW-1185">Reference proteome</keyword>
<dbReference type="Proteomes" id="UP001515683">
    <property type="component" value="Unassembled WGS sequence"/>
</dbReference>
<feature type="chain" id="PRO_5046639204" evidence="1">
    <location>
        <begin position="21"/>
        <end position="184"/>
    </location>
</feature>
<proteinExistence type="predicted"/>
<evidence type="ECO:0000313" key="3">
    <source>
        <dbReference type="Proteomes" id="UP001515683"/>
    </source>
</evidence>
<name>A0ABX0RA78_9GAMM</name>
<dbReference type="InterPro" id="IPR006513">
    <property type="entry name" value="YtfJ_HI0045"/>
</dbReference>